<evidence type="ECO:0000313" key="2">
    <source>
        <dbReference type="EMBL" id="CAG9983673.1"/>
    </source>
</evidence>
<keyword evidence="3" id="KW-1185">Reference proteome</keyword>
<sequence>MAREIEYQPLSQSRHQIRLLHIRRFVTDHNSPLVCRLEIFDRLECPPYTALCYARGSGHPTAVITLNDRDFSIQASVAMALREICLKKQHPRVWISQICINHQNDREKSYQIRHLRHVYSSATSVIAWLGPAFENSEVLFSHLAQMATMAQEHDWNGLVRLHGDFSHVQVLANAFYLLCSRPYWSRLWSIQEFAVASRVLIMCGNSTISPRMLDAIQDLIDILQEASLRRPSRRKEQLIQRLKMAFYPKSRSYMANLLARRAARQSQHGNRETFFQVLVNCLVLHFEYNHTETRDPRDRLFSLLHLSADYHHFERLLDYSHSCERVYRHTAMSFLQQGNIDLLSYCQFPKRIQNLPTWAPDWSMPLRNPCCMAPWVNKFAASGDTRSKQILGETSSGKLSLKGLKVDIIKTCGNIWDPDWELPLSKEGALDFIEDILQLCKQSPRVWVTEELSDAIRVAVLDGARCPDHDLHRRIRAAGQPAELITAYERLKSCDEKQQLDDKDWLVCSLHYLHSRRPFITAAGLIGLGPSHMEEGDEVCILYGGKIPYLVRPRQGTECILIGEAFVHGCMYGEALRGSIEEKSYLIV</sequence>
<gene>
    <name evidence="2" type="ORF">CBYS24578_00015338</name>
</gene>
<dbReference type="Pfam" id="PF26639">
    <property type="entry name" value="Het-6_barrel"/>
    <property type="match status" value="1"/>
</dbReference>
<organism evidence="2 3">
    <name type="scientific">Clonostachys byssicola</name>
    <dbReference type="NCBI Taxonomy" id="160290"/>
    <lineage>
        <taxon>Eukaryota</taxon>
        <taxon>Fungi</taxon>
        <taxon>Dikarya</taxon>
        <taxon>Ascomycota</taxon>
        <taxon>Pezizomycotina</taxon>
        <taxon>Sordariomycetes</taxon>
        <taxon>Hypocreomycetidae</taxon>
        <taxon>Hypocreales</taxon>
        <taxon>Bionectriaceae</taxon>
        <taxon>Clonostachys</taxon>
    </lineage>
</organism>
<dbReference type="AlphaFoldDB" id="A0A9N9U7T8"/>
<dbReference type="InterPro" id="IPR010730">
    <property type="entry name" value="HET"/>
</dbReference>
<feature type="domain" description="Heterokaryon incompatibility" evidence="1">
    <location>
        <begin position="48"/>
        <end position="192"/>
    </location>
</feature>
<dbReference type="Proteomes" id="UP000754883">
    <property type="component" value="Unassembled WGS sequence"/>
</dbReference>
<dbReference type="PANTHER" id="PTHR24148">
    <property type="entry name" value="ANKYRIN REPEAT DOMAIN-CONTAINING PROTEIN 39 HOMOLOG-RELATED"/>
    <property type="match status" value="1"/>
</dbReference>
<accession>A0A9N9U7T8</accession>
<name>A0A9N9U7T8_9HYPO</name>
<evidence type="ECO:0000259" key="1">
    <source>
        <dbReference type="Pfam" id="PF06985"/>
    </source>
</evidence>
<proteinExistence type="predicted"/>
<comment type="caution">
    <text evidence="2">The sequence shown here is derived from an EMBL/GenBank/DDBJ whole genome shotgun (WGS) entry which is preliminary data.</text>
</comment>
<dbReference type="InterPro" id="IPR052895">
    <property type="entry name" value="HetReg/Transcr_Mod"/>
</dbReference>
<reference evidence="2" key="1">
    <citation type="submission" date="2021-10" db="EMBL/GenBank/DDBJ databases">
        <authorList>
            <person name="Piombo E."/>
        </authorList>
    </citation>
    <scope>NUCLEOTIDE SEQUENCE</scope>
</reference>
<dbReference type="Pfam" id="PF06985">
    <property type="entry name" value="HET"/>
    <property type="match status" value="1"/>
</dbReference>
<dbReference type="OrthoDB" id="2157530at2759"/>
<evidence type="ECO:0000313" key="3">
    <source>
        <dbReference type="Proteomes" id="UP000754883"/>
    </source>
</evidence>
<dbReference type="EMBL" id="CABFNO020001372">
    <property type="protein sequence ID" value="CAG9983673.1"/>
    <property type="molecule type" value="Genomic_DNA"/>
</dbReference>
<dbReference type="PANTHER" id="PTHR24148:SF73">
    <property type="entry name" value="HET DOMAIN PROTEIN (AFU_ORTHOLOGUE AFUA_8G01020)"/>
    <property type="match status" value="1"/>
</dbReference>
<protein>
    <recommendedName>
        <fullName evidence="1">Heterokaryon incompatibility domain-containing protein</fullName>
    </recommendedName>
</protein>